<reference evidence="2 3" key="1">
    <citation type="submission" date="2024-02" db="EMBL/GenBank/DDBJ databases">
        <authorList>
            <person name="Chen Y."/>
            <person name="Shah S."/>
            <person name="Dougan E. K."/>
            <person name="Thang M."/>
            <person name="Chan C."/>
        </authorList>
    </citation>
    <scope>NUCLEOTIDE SEQUENCE [LARGE SCALE GENOMIC DNA]</scope>
</reference>
<proteinExistence type="predicted"/>
<dbReference type="Proteomes" id="UP001642464">
    <property type="component" value="Unassembled WGS sequence"/>
</dbReference>
<evidence type="ECO:0000256" key="1">
    <source>
        <dbReference type="SAM" id="Phobius"/>
    </source>
</evidence>
<keyword evidence="1" id="KW-0812">Transmembrane</keyword>
<protein>
    <recommendedName>
        <fullName evidence="4">Polyprotein</fullName>
    </recommendedName>
</protein>
<evidence type="ECO:0000313" key="2">
    <source>
        <dbReference type="EMBL" id="CAK9057120.1"/>
    </source>
</evidence>
<dbReference type="EMBL" id="CAXAMM010025546">
    <property type="protein sequence ID" value="CAK9057120.1"/>
    <property type="molecule type" value="Genomic_DNA"/>
</dbReference>
<sequence>GFEMVAFLQNSGGMAVWLKRLVKDRGGWIEDTPELKEFAKRLHHNGKPVLKFPDLLKSLEEKDKTWISWQGKPKKCPHCGQVLEFWGNGAIRLDDGWCCYGLRSKNEDGSRNGRVCAAGLHLSRKQHLGRQRYHCTRCADRASEEELAPGDMCGVCARGGRAYYIASLLKTLNQLPIWRTLLMKAIKEFISDTGPLLEYAQALTKRLLRLMDFLRDPHNDELFKSVCFACISTSMVLYVLNYFLGDLLFTFLLYLLRLGLWIVGTGTFLLFTPPVRRLRTAHNATRLLARCYRWRDRGGCRRWKFFRPSEGEFARPYLRINSVETLDGSDRLFPLSPYGRG</sequence>
<keyword evidence="1" id="KW-0472">Membrane</keyword>
<keyword evidence="1" id="KW-1133">Transmembrane helix</keyword>
<organism evidence="2 3">
    <name type="scientific">Durusdinium trenchii</name>
    <dbReference type="NCBI Taxonomy" id="1381693"/>
    <lineage>
        <taxon>Eukaryota</taxon>
        <taxon>Sar</taxon>
        <taxon>Alveolata</taxon>
        <taxon>Dinophyceae</taxon>
        <taxon>Suessiales</taxon>
        <taxon>Symbiodiniaceae</taxon>
        <taxon>Durusdinium</taxon>
    </lineage>
</organism>
<comment type="caution">
    <text evidence="2">The sequence shown here is derived from an EMBL/GenBank/DDBJ whole genome shotgun (WGS) entry which is preliminary data.</text>
</comment>
<gene>
    <name evidence="2" type="ORF">SCF082_LOCUS30696</name>
</gene>
<keyword evidence="3" id="KW-1185">Reference proteome</keyword>
<evidence type="ECO:0000313" key="3">
    <source>
        <dbReference type="Proteomes" id="UP001642464"/>
    </source>
</evidence>
<feature type="transmembrane region" description="Helical" evidence="1">
    <location>
        <begin position="251"/>
        <end position="271"/>
    </location>
</feature>
<accession>A0ABP0N029</accession>
<evidence type="ECO:0008006" key="4">
    <source>
        <dbReference type="Google" id="ProtNLM"/>
    </source>
</evidence>
<name>A0ABP0N029_9DINO</name>
<feature type="transmembrane region" description="Helical" evidence="1">
    <location>
        <begin position="222"/>
        <end position="245"/>
    </location>
</feature>
<feature type="non-terminal residue" evidence="2">
    <location>
        <position position="1"/>
    </location>
</feature>